<keyword evidence="3" id="KW-0067">ATP-binding</keyword>
<accession>A0A437QRG4</accession>
<dbReference type="GO" id="GO:0005536">
    <property type="term" value="F:D-glucose binding"/>
    <property type="evidence" value="ECO:0007669"/>
    <property type="project" value="InterPro"/>
</dbReference>
<name>A0A437QRG4_9GAMM</name>
<comment type="catalytic activity">
    <reaction evidence="3">
        <text>D-glucose + ATP = D-glucose 6-phosphate + ADP + H(+)</text>
        <dbReference type="Rhea" id="RHEA:17825"/>
        <dbReference type="ChEBI" id="CHEBI:4167"/>
        <dbReference type="ChEBI" id="CHEBI:15378"/>
        <dbReference type="ChEBI" id="CHEBI:30616"/>
        <dbReference type="ChEBI" id="CHEBI:61548"/>
        <dbReference type="ChEBI" id="CHEBI:456216"/>
        <dbReference type="EC" id="2.7.1.2"/>
    </reaction>
</comment>
<comment type="caution">
    <text evidence="5">The sequence shown here is derived from an EMBL/GenBank/DDBJ whole genome shotgun (WGS) entry which is preliminary data.</text>
</comment>
<keyword evidence="6" id="KW-1185">Reference proteome</keyword>
<dbReference type="NCBIfam" id="TIGR00749">
    <property type="entry name" value="glk"/>
    <property type="match status" value="1"/>
</dbReference>
<sequence length="320" mass="34048">MVKHAIVADIGGTNARFSRVNLETLALDHVVVYPCADFATLALALNYYRTEQQLTEIAHVAVAIACPVNGDLVKMTNFFWQFSISETKAELGLAEFIVLNDFTAVAMCLPALTASEKVKFGAGTADATKPMAVLGAGTGLGVGHLIPTAHGYIPLPGEGGHVGWTAQNEQEWFIQRYLAAHFGHVSPERLLSGPGIESLYLAIAAYRGVTTEPKTAADISQHALAKTDELCSAVIAQFFASLGGLAGDLALTLSTFGGVYVGGGIVPKLLPLLEDSEFRSRFEAKGRFTDFNRQIATYVVTAEQPGLLGCAVYLKQILAS</sequence>
<dbReference type="Pfam" id="PF02685">
    <property type="entry name" value="Glucokinase"/>
    <property type="match status" value="1"/>
</dbReference>
<organism evidence="5 6">
    <name type="scientific">Rheinheimera riviphila</name>
    <dbReference type="NCBI Taxonomy" id="1834037"/>
    <lineage>
        <taxon>Bacteria</taxon>
        <taxon>Pseudomonadati</taxon>
        <taxon>Pseudomonadota</taxon>
        <taxon>Gammaproteobacteria</taxon>
        <taxon>Chromatiales</taxon>
        <taxon>Chromatiaceae</taxon>
        <taxon>Rheinheimera</taxon>
    </lineage>
</organism>
<evidence type="ECO:0000256" key="1">
    <source>
        <dbReference type="ARBA" id="ARBA00022679"/>
    </source>
</evidence>
<dbReference type="AlphaFoldDB" id="A0A437QRG4"/>
<dbReference type="SUPFAM" id="SSF53067">
    <property type="entry name" value="Actin-like ATPase domain"/>
    <property type="match status" value="1"/>
</dbReference>
<dbReference type="InterPro" id="IPR050201">
    <property type="entry name" value="Bacterial_glucokinase"/>
</dbReference>
<dbReference type="InterPro" id="IPR003836">
    <property type="entry name" value="Glucokinase"/>
</dbReference>
<gene>
    <name evidence="3 5" type="primary">glk</name>
    <name evidence="5" type="ORF">EOE67_12355</name>
</gene>
<evidence type="ECO:0000256" key="3">
    <source>
        <dbReference type="HAMAP-Rule" id="MF_00524"/>
    </source>
</evidence>
<dbReference type="GO" id="GO:0005524">
    <property type="term" value="F:ATP binding"/>
    <property type="evidence" value="ECO:0007669"/>
    <property type="project" value="UniProtKB-UniRule"/>
</dbReference>
<proteinExistence type="inferred from homology"/>
<comment type="similarity">
    <text evidence="3 4">Belongs to the bacterial glucokinase family.</text>
</comment>
<dbReference type="EMBL" id="SACS01000012">
    <property type="protein sequence ID" value="RVU37094.1"/>
    <property type="molecule type" value="Genomic_DNA"/>
</dbReference>
<dbReference type="HAMAP" id="MF_00524">
    <property type="entry name" value="Glucokinase"/>
    <property type="match status" value="1"/>
</dbReference>
<dbReference type="InterPro" id="IPR043129">
    <property type="entry name" value="ATPase_NBD"/>
</dbReference>
<dbReference type="OrthoDB" id="9800595at2"/>
<evidence type="ECO:0000313" key="5">
    <source>
        <dbReference type="EMBL" id="RVU37094.1"/>
    </source>
</evidence>
<dbReference type="PANTHER" id="PTHR47690">
    <property type="entry name" value="GLUCOKINASE"/>
    <property type="match status" value="1"/>
</dbReference>
<keyword evidence="3" id="KW-0324">Glycolysis</keyword>
<dbReference type="PANTHER" id="PTHR47690:SF1">
    <property type="entry name" value="GLUCOKINASE"/>
    <property type="match status" value="1"/>
</dbReference>
<comment type="subcellular location">
    <subcellularLocation>
        <location evidence="3">Cytoplasm</location>
    </subcellularLocation>
</comment>
<reference evidence="5 6" key="1">
    <citation type="submission" date="2019-01" db="EMBL/GenBank/DDBJ databases">
        <authorList>
            <person name="Chen W.-M."/>
        </authorList>
    </citation>
    <scope>NUCLEOTIDE SEQUENCE [LARGE SCALE GENOMIC DNA]</scope>
    <source>
        <strain evidence="5 6">KYPC3</strain>
    </source>
</reference>
<dbReference type="GO" id="GO:0006096">
    <property type="term" value="P:glycolytic process"/>
    <property type="evidence" value="ECO:0007669"/>
    <property type="project" value="UniProtKB-UniRule"/>
</dbReference>
<feature type="binding site" evidence="3">
    <location>
        <begin position="8"/>
        <end position="13"/>
    </location>
    <ligand>
        <name>ATP</name>
        <dbReference type="ChEBI" id="CHEBI:30616"/>
    </ligand>
</feature>
<dbReference type="RefSeq" id="WP_127699387.1">
    <property type="nucleotide sequence ID" value="NZ_SACS01000012.1"/>
</dbReference>
<keyword evidence="3" id="KW-0963">Cytoplasm</keyword>
<dbReference type="Gene3D" id="3.30.420.40">
    <property type="match status" value="1"/>
</dbReference>
<protein>
    <recommendedName>
        <fullName evidence="3">Glucokinase</fullName>
        <ecNumber evidence="3">2.7.1.2</ecNumber>
    </recommendedName>
    <alternativeName>
        <fullName evidence="3">Glucose kinase</fullName>
    </alternativeName>
</protein>
<dbReference type="GO" id="GO:0004340">
    <property type="term" value="F:glucokinase activity"/>
    <property type="evidence" value="ECO:0007669"/>
    <property type="project" value="UniProtKB-UniRule"/>
</dbReference>
<dbReference type="Proteomes" id="UP000283077">
    <property type="component" value="Unassembled WGS sequence"/>
</dbReference>
<evidence type="ECO:0000313" key="6">
    <source>
        <dbReference type="Proteomes" id="UP000283077"/>
    </source>
</evidence>
<keyword evidence="2 3" id="KW-0418">Kinase</keyword>
<evidence type="ECO:0000256" key="4">
    <source>
        <dbReference type="RuleBase" id="RU004046"/>
    </source>
</evidence>
<dbReference type="Gene3D" id="3.40.367.20">
    <property type="match status" value="1"/>
</dbReference>
<dbReference type="EC" id="2.7.1.2" evidence="3"/>
<keyword evidence="1 3" id="KW-0808">Transferase</keyword>
<dbReference type="CDD" id="cd24008">
    <property type="entry name" value="ASKHA_NBD_GLK"/>
    <property type="match status" value="1"/>
</dbReference>
<keyword evidence="3" id="KW-0547">Nucleotide-binding</keyword>
<dbReference type="GO" id="GO:0005829">
    <property type="term" value="C:cytosol"/>
    <property type="evidence" value="ECO:0007669"/>
    <property type="project" value="TreeGrafter"/>
</dbReference>
<evidence type="ECO:0000256" key="2">
    <source>
        <dbReference type="ARBA" id="ARBA00022777"/>
    </source>
</evidence>